<proteinExistence type="predicted"/>
<reference evidence="2" key="1">
    <citation type="submission" date="2018-05" db="EMBL/GenBank/DDBJ databases">
        <authorList>
            <person name="Lanie J.A."/>
            <person name="Ng W.-L."/>
            <person name="Kazmierczak K.M."/>
            <person name="Andrzejewski T.M."/>
            <person name="Davidsen T.M."/>
            <person name="Wayne K.J."/>
            <person name="Tettelin H."/>
            <person name="Glass J.I."/>
            <person name="Rusch D."/>
            <person name="Podicherti R."/>
            <person name="Tsui H.-C.T."/>
            <person name="Winkler M.E."/>
        </authorList>
    </citation>
    <scope>NUCLEOTIDE SEQUENCE</scope>
</reference>
<feature type="transmembrane region" description="Helical" evidence="1">
    <location>
        <begin position="19"/>
        <end position="38"/>
    </location>
</feature>
<evidence type="ECO:0008006" key="3">
    <source>
        <dbReference type="Google" id="ProtNLM"/>
    </source>
</evidence>
<feature type="non-terminal residue" evidence="2">
    <location>
        <position position="228"/>
    </location>
</feature>
<evidence type="ECO:0000256" key="1">
    <source>
        <dbReference type="SAM" id="Phobius"/>
    </source>
</evidence>
<keyword evidence="1" id="KW-0812">Transmembrane</keyword>
<feature type="transmembrane region" description="Helical" evidence="1">
    <location>
        <begin position="111"/>
        <end position="135"/>
    </location>
</feature>
<organism evidence="2">
    <name type="scientific">marine metagenome</name>
    <dbReference type="NCBI Taxonomy" id="408172"/>
    <lineage>
        <taxon>unclassified sequences</taxon>
        <taxon>metagenomes</taxon>
        <taxon>ecological metagenomes</taxon>
    </lineage>
</organism>
<sequence>LLGWIFTSIMLKRFSIRTIALFGVPLLLAIAVSSGHLATPDSHIKLSQARQFVEQGTFNVPDGVGNSKHGNIFPGKNNNIYSVYSPGQTALYIPIYALARSLSFISTIHSYYIAEFIASFIGPTIHFSTAVILFLLLQQIGTRKRKAFIISGLFAFGTFSLPHSTDGYGHPFETIFILLSFLFIINASHEADSSKSKIYLIIAGSFIGIGMLFRITTLLAIPGILILL</sequence>
<feature type="transmembrane region" description="Helical" evidence="1">
    <location>
        <begin position="170"/>
        <end position="187"/>
    </location>
</feature>
<feature type="non-terminal residue" evidence="2">
    <location>
        <position position="1"/>
    </location>
</feature>
<keyword evidence="1" id="KW-0472">Membrane</keyword>
<keyword evidence="1" id="KW-1133">Transmembrane helix</keyword>
<feature type="transmembrane region" description="Helical" evidence="1">
    <location>
        <begin position="147"/>
        <end position="164"/>
    </location>
</feature>
<name>A0A383F2X5_9ZZZZ</name>
<gene>
    <name evidence="2" type="ORF">METZ01_LOCUS515897</name>
</gene>
<evidence type="ECO:0000313" key="2">
    <source>
        <dbReference type="EMBL" id="SVE63043.1"/>
    </source>
</evidence>
<dbReference type="AlphaFoldDB" id="A0A383F2X5"/>
<feature type="transmembrane region" description="Helical" evidence="1">
    <location>
        <begin position="199"/>
        <end position="227"/>
    </location>
</feature>
<accession>A0A383F2X5</accession>
<dbReference type="EMBL" id="UINC01230774">
    <property type="protein sequence ID" value="SVE63043.1"/>
    <property type="molecule type" value="Genomic_DNA"/>
</dbReference>
<protein>
    <recommendedName>
        <fullName evidence="3">Glycosyltransferase RgtA/B/C/D-like domain-containing protein</fullName>
    </recommendedName>
</protein>